<dbReference type="PANTHER" id="PTHR23507:SF1">
    <property type="entry name" value="FI18259P1-RELATED"/>
    <property type="match status" value="1"/>
</dbReference>
<dbReference type="InterPro" id="IPR036259">
    <property type="entry name" value="MFS_trans_sf"/>
</dbReference>
<dbReference type="PANTHER" id="PTHR23507">
    <property type="entry name" value="ZGC:174356"/>
    <property type="match status" value="1"/>
</dbReference>
<dbReference type="InterPro" id="IPR011701">
    <property type="entry name" value="MFS"/>
</dbReference>
<evidence type="ECO:0000256" key="4">
    <source>
        <dbReference type="ARBA" id="ARBA00023136"/>
    </source>
</evidence>
<comment type="caution">
    <text evidence="7">The sequence shown here is derived from an EMBL/GenBank/DDBJ whole genome shotgun (WGS) entry which is preliminary data.</text>
</comment>
<name>A0A9W6YPT8_AMBMO</name>
<dbReference type="OrthoDB" id="3026777at2759"/>
<proteinExistence type="predicted"/>
<dbReference type="GO" id="GO:0022857">
    <property type="term" value="F:transmembrane transporter activity"/>
    <property type="evidence" value="ECO:0007669"/>
    <property type="project" value="InterPro"/>
</dbReference>
<dbReference type="SUPFAM" id="SSF103473">
    <property type="entry name" value="MFS general substrate transporter"/>
    <property type="match status" value="1"/>
</dbReference>
<evidence type="ECO:0000256" key="5">
    <source>
        <dbReference type="SAM" id="Phobius"/>
    </source>
</evidence>
<keyword evidence="2 5" id="KW-0812">Transmembrane</keyword>
<feature type="transmembrane region" description="Helical" evidence="5">
    <location>
        <begin position="218"/>
        <end position="238"/>
    </location>
</feature>
<feature type="domain" description="Major facilitator superfamily (MFS) profile" evidence="6">
    <location>
        <begin position="127"/>
        <end position="328"/>
    </location>
</feature>
<dbReference type="Gene3D" id="1.20.1250.20">
    <property type="entry name" value="MFS general substrate transporter like domains"/>
    <property type="match status" value="1"/>
</dbReference>
<dbReference type="PROSITE" id="PS50850">
    <property type="entry name" value="MFS"/>
    <property type="match status" value="1"/>
</dbReference>
<gene>
    <name evidence="7" type="ORF">Amon01_000249000</name>
</gene>
<dbReference type="InterPro" id="IPR020846">
    <property type="entry name" value="MFS_dom"/>
</dbReference>
<feature type="transmembrane region" description="Helical" evidence="5">
    <location>
        <begin position="311"/>
        <end position="327"/>
    </location>
</feature>
<feature type="transmembrane region" description="Helical" evidence="5">
    <location>
        <begin position="128"/>
        <end position="147"/>
    </location>
</feature>
<organism evidence="7 8">
    <name type="scientific">Ambrosiozyma monospora</name>
    <name type="common">Yeast</name>
    <name type="synonym">Endomycopsis monosporus</name>
    <dbReference type="NCBI Taxonomy" id="43982"/>
    <lineage>
        <taxon>Eukaryota</taxon>
        <taxon>Fungi</taxon>
        <taxon>Dikarya</taxon>
        <taxon>Ascomycota</taxon>
        <taxon>Saccharomycotina</taxon>
        <taxon>Pichiomycetes</taxon>
        <taxon>Pichiales</taxon>
        <taxon>Pichiaceae</taxon>
        <taxon>Ambrosiozyma</taxon>
    </lineage>
</organism>
<evidence type="ECO:0000313" key="7">
    <source>
        <dbReference type="EMBL" id="GMG22096.1"/>
    </source>
</evidence>
<dbReference type="GO" id="GO:0016020">
    <property type="term" value="C:membrane"/>
    <property type="evidence" value="ECO:0007669"/>
    <property type="project" value="UniProtKB-SubCell"/>
</dbReference>
<evidence type="ECO:0000256" key="3">
    <source>
        <dbReference type="ARBA" id="ARBA00022989"/>
    </source>
</evidence>
<evidence type="ECO:0000259" key="6">
    <source>
        <dbReference type="PROSITE" id="PS50850"/>
    </source>
</evidence>
<keyword evidence="3 5" id="KW-1133">Transmembrane helix</keyword>
<comment type="subcellular location">
    <subcellularLocation>
        <location evidence="1">Membrane</location>
        <topology evidence="1">Multi-pass membrane protein</topology>
    </subcellularLocation>
</comment>
<dbReference type="Proteomes" id="UP001165063">
    <property type="component" value="Unassembled WGS sequence"/>
</dbReference>
<protein>
    <submittedName>
        <fullName evidence="7">Unnamed protein product</fullName>
    </submittedName>
</protein>
<accession>A0A9W6YPT8</accession>
<evidence type="ECO:0000313" key="8">
    <source>
        <dbReference type="Proteomes" id="UP001165063"/>
    </source>
</evidence>
<keyword evidence="4 5" id="KW-0472">Membrane</keyword>
<reference evidence="7" key="1">
    <citation type="submission" date="2023-04" db="EMBL/GenBank/DDBJ databases">
        <title>Ambrosiozyma monospora NBRC 1965.</title>
        <authorList>
            <person name="Ichikawa N."/>
            <person name="Sato H."/>
            <person name="Tonouchi N."/>
        </authorList>
    </citation>
    <scope>NUCLEOTIDE SEQUENCE</scope>
    <source>
        <strain evidence="7">NBRC 1965</strain>
    </source>
</reference>
<dbReference type="AlphaFoldDB" id="A0A9W6YPT8"/>
<dbReference type="EMBL" id="BSXU01000917">
    <property type="protein sequence ID" value="GMG22096.1"/>
    <property type="molecule type" value="Genomic_DNA"/>
</dbReference>
<dbReference type="Pfam" id="PF07690">
    <property type="entry name" value="MFS_1"/>
    <property type="match status" value="1"/>
</dbReference>
<sequence length="328" mass="35790">MNNNDNKKIPNSVESISNDAEFFPQPLINRTTGESTNSIIHHIHSPSITSATNVDESWVNDDDDIAMDNLNFDSDSEVRDSLLHHENTETNNNVKNQPSLTNNDTEAEMMATLREEYRFLPWYKRPSMLNISLVFLILGFSESFTMAAQLELVISGICSSVLSNPEQNLEGDLTCDSPIVQQSTVKLQQYLSVAPSVISLLISTKFGQLSDKHGRRPMLLIGIACSALSLFLNCIVLNPDIVSFNPYLVALGAMVGALGAPVMSITNTYLADVVDPENLTAAMGQMMAIMSISMGMGPLFSSLLHLESVKLLQIGVGMSVIGMIAAFL</sequence>
<evidence type="ECO:0000256" key="1">
    <source>
        <dbReference type="ARBA" id="ARBA00004141"/>
    </source>
</evidence>
<feature type="transmembrane region" description="Helical" evidence="5">
    <location>
        <begin position="244"/>
        <end position="265"/>
    </location>
</feature>
<keyword evidence="8" id="KW-1185">Reference proteome</keyword>
<feature type="transmembrane region" description="Helical" evidence="5">
    <location>
        <begin position="286"/>
        <end position="305"/>
    </location>
</feature>
<evidence type="ECO:0000256" key="2">
    <source>
        <dbReference type="ARBA" id="ARBA00022692"/>
    </source>
</evidence>